<dbReference type="AlphaFoldDB" id="A0A176S016"/>
<name>A0A176S016_9GAMM</name>
<evidence type="ECO:0000313" key="2">
    <source>
        <dbReference type="Proteomes" id="UP000076962"/>
    </source>
</evidence>
<sequence length="82" mass="9205">MVYFFSSSSEVTRTSISPVLNLTLTKRTVIVSCNPNILHLFLIFPSAFKVTQQVYVTVCLKNIVSALRTFRTTANELSIEFG</sequence>
<dbReference type="EMBL" id="LUTY01001730">
    <property type="protein sequence ID" value="OAD21304.1"/>
    <property type="molecule type" value="Genomic_DNA"/>
</dbReference>
<evidence type="ECO:0000313" key="1">
    <source>
        <dbReference type="EMBL" id="OAD21304.1"/>
    </source>
</evidence>
<organism evidence="1 2">
    <name type="scientific">Candidatus Thiomargarita nelsonii</name>
    <dbReference type="NCBI Taxonomy" id="1003181"/>
    <lineage>
        <taxon>Bacteria</taxon>
        <taxon>Pseudomonadati</taxon>
        <taxon>Pseudomonadota</taxon>
        <taxon>Gammaproteobacteria</taxon>
        <taxon>Thiotrichales</taxon>
        <taxon>Thiotrichaceae</taxon>
        <taxon>Thiomargarita</taxon>
    </lineage>
</organism>
<keyword evidence="2" id="KW-1185">Reference proteome</keyword>
<protein>
    <submittedName>
        <fullName evidence="1">Uncharacterized protein</fullName>
    </submittedName>
</protein>
<dbReference type="Proteomes" id="UP000076962">
    <property type="component" value="Unassembled WGS sequence"/>
</dbReference>
<accession>A0A176S016</accession>
<proteinExistence type="predicted"/>
<gene>
    <name evidence="1" type="ORF">THIOM_002935</name>
</gene>
<comment type="caution">
    <text evidence="1">The sequence shown here is derived from an EMBL/GenBank/DDBJ whole genome shotgun (WGS) entry which is preliminary data.</text>
</comment>
<reference evidence="1 2" key="1">
    <citation type="submission" date="2016-05" db="EMBL/GenBank/DDBJ databases">
        <title>Single-cell genome of chain-forming Candidatus Thiomargarita nelsonii and comparison to other large sulfur-oxidizing bacteria.</title>
        <authorList>
            <person name="Winkel M."/>
            <person name="Salman V."/>
            <person name="Woyke T."/>
            <person name="Schulz-Vogt H."/>
            <person name="Richter M."/>
            <person name="Flood B."/>
            <person name="Bailey J."/>
            <person name="Amann R."/>
            <person name="Mussmann M."/>
        </authorList>
    </citation>
    <scope>NUCLEOTIDE SEQUENCE [LARGE SCALE GENOMIC DNA]</scope>
    <source>
        <strain evidence="1 2">THI036</strain>
    </source>
</reference>